<protein>
    <submittedName>
        <fullName evidence="9">Doublesex- and mab-3- transcription factor A2</fullName>
    </submittedName>
</protein>
<keyword evidence="2 6" id="KW-0479">Metal-binding</keyword>
<reference evidence="9" key="1">
    <citation type="submission" date="2023-01" db="EMBL/GenBank/DDBJ databases">
        <title>Genome assembly of the deep-sea coral Lophelia pertusa.</title>
        <authorList>
            <person name="Herrera S."/>
            <person name="Cordes E."/>
        </authorList>
    </citation>
    <scope>NUCLEOTIDE SEQUENCE</scope>
    <source>
        <strain evidence="9">USNM1676648</strain>
        <tissue evidence="9">Polyp</tissue>
    </source>
</reference>
<feature type="region of interest" description="Disordered" evidence="7">
    <location>
        <begin position="150"/>
        <end position="199"/>
    </location>
</feature>
<name>A0A9W9YAJ9_9CNID</name>
<accession>A0A9W9YAJ9</accession>
<feature type="region of interest" description="Disordered" evidence="7">
    <location>
        <begin position="289"/>
        <end position="321"/>
    </location>
</feature>
<evidence type="ECO:0000256" key="2">
    <source>
        <dbReference type="ARBA" id="ARBA00022723"/>
    </source>
</evidence>
<keyword evidence="4 6" id="KW-0238">DNA-binding</keyword>
<dbReference type="PANTHER" id="PTHR12322:SF53">
    <property type="entry name" value="DOUBLESEX-MAB RELATED 11E"/>
    <property type="match status" value="1"/>
</dbReference>
<dbReference type="Pfam" id="PF00751">
    <property type="entry name" value="DM"/>
    <property type="match status" value="1"/>
</dbReference>
<dbReference type="Pfam" id="PF03474">
    <property type="entry name" value="DMA"/>
    <property type="match status" value="1"/>
</dbReference>
<dbReference type="SMART" id="SM00301">
    <property type="entry name" value="DM"/>
    <property type="match status" value="1"/>
</dbReference>
<dbReference type="OrthoDB" id="6162476at2759"/>
<dbReference type="PROSITE" id="PS50809">
    <property type="entry name" value="DM_2"/>
    <property type="match status" value="1"/>
</dbReference>
<evidence type="ECO:0000256" key="3">
    <source>
        <dbReference type="ARBA" id="ARBA00022833"/>
    </source>
</evidence>
<evidence type="ECO:0000256" key="7">
    <source>
        <dbReference type="SAM" id="MobiDB-lite"/>
    </source>
</evidence>
<evidence type="ECO:0000256" key="1">
    <source>
        <dbReference type="ARBA" id="ARBA00006834"/>
    </source>
</evidence>
<feature type="compositionally biased region" description="Basic and acidic residues" evidence="7">
    <location>
        <begin position="168"/>
        <end position="188"/>
    </location>
</feature>
<comment type="similarity">
    <text evidence="1">Belongs to the DMRT family.</text>
</comment>
<keyword evidence="3 6" id="KW-0862">Zinc</keyword>
<comment type="subcellular location">
    <subcellularLocation>
        <location evidence="6">Nucleus</location>
    </subcellularLocation>
</comment>
<dbReference type="InterPro" id="IPR036407">
    <property type="entry name" value="DM_DNA-bd_sf"/>
</dbReference>
<dbReference type="InterPro" id="IPR009060">
    <property type="entry name" value="UBA-like_sf"/>
</dbReference>
<dbReference type="EMBL" id="MU827838">
    <property type="protein sequence ID" value="KAJ7319190.1"/>
    <property type="molecule type" value="Genomic_DNA"/>
</dbReference>
<evidence type="ECO:0000313" key="10">
    <source>
        <dbReference type="Proteomes" id="UP001163046"/>
    </source>
</evidence>
<feature type="domain" description="DM" evidence="8">
    <location>
        <begin position="23"/>
        <end position="70"/>
    </location>
</feature>
<evidence type="ECO:0000256" key="5">
    <source>
        <dbReference type="ARBA" id="ARBA00023242"/>
    </source>
</evidence>
<organism evidence="9 10">
    <name type="scientific">Desmophyllum pertusum</name>
    <dbReference type="NCBI Taxonomy" id="174260"/>
    <lineage>
        <taxon>Eukaryota</taxon>
        <taxon>Metazoa</taxon>
        <taxon>Cnidaria</taxon>
        <taxon>Anthozoa</taxon>
        <taxon>Hexacorallia</taxon>
        <taxon>Scleractinia</taxon>
        <taxon>Caryophylliina</taxon>
        <taxon>Caryophylliidae</taxon>
        <taxon>Desmophyllum</taxon>
    </lineage>
</organism>
<dbReference type="SUPFAM" id="SSF82927">
    <property type="entry name" value="Cysteine-rich DNA binding domain, (DM domain)"/>
    <property type="match status" value="1"/>
</dbReference>
<dbReference type="Gene3D" id="4.10.1040.10">
    <property type="entry name" value="DM DNA-binding domain"/>
    <property type="match status" value="1"/>
</dbReference>
<dbReference type="GO" id="GO:0046872">
    <property type="term" value="F:metal ion binding"/>
    <property type="evidence" value="ECO:0007669"/>
    <property type="project" value="UniProtKB-KW"/>
</dbReference>
<dbReference type="InterPro" id="IPR005173">
    <property type="entry name" value="DMA"/>
</dbReference>
<evidence type="ECO:0000256" key="6">
    <source>
        <dbReference type="PROSITE-ProRule" id="PRU00070"/>
    </source>
</evidence>
<dbReference type="GO" id="GO:0005634">
    <property type="term" value="C:nucleus"/>
    <property type="evidence" value="ECO:0007669"/>
    <property type="project" value="UniProtKB-SubCell"/>
</dbReference>
<dbReference type="GO" id="GO:0000981">
    <property type="term" value="F:DNA-binding transcription factor activity, RNA polymerase II-specific"/>
    <property type="evidence" value="ECO:0007669"/>
    <property type="project" value="TreeGrafter"/>
</dbReference>
<proteinExistence type="inferred from homology"/>
<keyword evidence="5 6" id="KW-0539">Nucleus</keyword>
<comment type="caution">
    <text evidence="9">The sequence shown here is derived from an EMBL/GenBank/DDBJ whole genome shotgun (WGS) entry which is preliminary data.</text>
</comment>
<evidence type="ECO:0000256" key="4">
    <source>
        <dbReference type="ARBA" id="ARBA00023125"/>
    </source>
</evidence>
<evidence type="ECO:0000313" key="9">
    <source>
        <dbReference type="EMBL" id="KAJ7319190.1"/>
    </source>
</evidence>
<dbReference type="AlphaFoldDB" id="A0A9W9YAJ9"/>
<dbReference type="GO" id="GO:0007548">
    <property type="term" value="P:sex differentiation"/>
    <property type="evidence" value="ECO:0007669"/>
    <property type="project" value="TreeGrafter"/>
</dbReference>
<evidence type="ECO:0000259" key="8">
    <source>
        <dbReference type="PROSITE" id="PS50809"/>
    </source>
</evidence>
<sequence length="389" mass="43386">MADTSFVIQQSFSERKPPRTPKCARCRNHGMVSWLKGHKRYCRWRDCNCAQCTLIAERQRVMAAQVALRRQQTQEESMRVQIVKKPPAYVTPLVGAVPQFNSVARTCSDETQAVLSYRPVAPYEVEREAIKEMPKPTQLKPNASYEVKVKEEPVSPVSFEEEQFSDCEENRKRSASDEEKEPEYERPKVPRLSPHRKETETFKSSLELLQRIFPHQSRAILELILGACEEDVVKAIESLLPENNPRPFTLPLPLRSYGSGSLLSCDGSSKSAFSPIAKSPPFIYPGPLPAQAQSLKSPSDKSPGTPSAFQPVHSSCSPPELSPSMADRFQFPVVAGYFFNRPGSSALLSLNSAQQRTGTLPPGSKFCRHCGFSSKAGDKFCSECGKQLE</sequence>
<dbReference type="FunFam" id="4.10.1040.10:FF:000001">
    <property type="entry name" value="doublesex- and mab-3-related transcription factor 1"/>
    <property type="match status" value="1"/>
</dbReference>
<gene>
    <name evidence="9" type="primary">DMRTA2_6</name>
    <name evidence="9" type="ORF">OS493_036479</name>
</gene>
<feature type="DNA-binding region" description="DM" evidence="6">
    <location>
        <begin position="23"/>
        <end position="70"/>
    </location>
</feature>
<dbReference type="InterPro" id="IPR001275">
    <property type="entry name" value="DM_DNA-bd"/>
</dbReference>
<dbReference type="InterPro" id="IPR026607">
    <property type="entry name" value="DMRT"/>
</dbReference>
<dbReference type="SUPFAM" id="SSF46934">
    <property type="entry name" value="UBA-like"/>
    <property type="match status" value="1"/>
</dbReference>
<dbReference type="GO" id="GO:0000978">
    <property type="term" value="F:RNA polymerase II cis-regulatory region sequence-specific DNA binding"/>
    <property type="evidence" value="ECO:0007669"/>
    <property type="project" value="TreeGrafter"/>
</dbReference>
<dbReference type="PROSITE" id="PS40000">
    <property type="entry name" value="DM_1"/>
    <property type="match status" value="1"/>
</dbReference>
<keyword evidence="10" id="KW-1185">Reference proteome</keyword>
<dbReference type="PANTHER" id="PTHR12322">
    <property type="entry name" value="DOUBLESEX AND MAB-3 RELATED TRANSCRIPTION FACTOR DMRT"/>
    <property type="match status" value="1"/>
</dbReference>
<dbReference type="Proteomes" id="UP001163046">
    <property type="component" value="Unassembled WGS sequence"/>
</dbReference>
<feature type="compositionally biased region" description="Polar residues" evidence="7">
    <location>
        <begin position="291"/>
        <end position="317"/>
    </location>
</feature>